<dbReference type="PROSITE" id="PS50048">
    <property type="entry name" value="ZN2_CY6_FUNGAL_2"/>
    <property type="match status" value="1"/>
</dbReference>
<dbReference type="SUPFAM" id="SSF57701">
    <property type="entry name" value="Zn2/Cys6 DNA-binding domain"/>
    <property type="match status" value="1"/>
</dbReference>
<evidence type="ECO:0000256" key="3">
    <source>
        <dbReference type="ARBA" id="ARBA00023015"/>
    </source>
</evidence>
<dbReference type="EMBL" id="ML976656">
    <property type="protein sequence ID" value="KAF1980422.1"/>
    <property type="molecule type" value="Genomic_DNA"/>
</dbReference>
<dbReference type="PROSITE" id="PS00463">
    <property type="entry name" value="ZN2_CY6_FUNGAL_1"/>
    <property type="match status" value="1"/>
</dbReference>
<feature type="domain" description="Zn(2)-C6 fungal-type" evidence="7">
    <location>
        <begin position="18"/>
        <end position="46"/>
    </location>
</feature>
<dbReference type="OrthoDB" id="2593732at2759"/>
<dbReference type="Proteomes" id="UP000800036">
    <property type="component" value="Unassembled WGS sequence"/>
</dbReference>
<protein>
    <recommendedName>
        <fullName evidence="7">Zn(2)-C6 fungal-type domain-containing protein</fullName>
    </recommendedName>
</protein>
<dbReference type="CDD" id="cd00067">
    <property type="entry name" value="GAL4"/>
    <property type="match status" value="1"/>
</dbReference>
<keyword evidence="2" id="KW-0862">Zinc</keyword>
<keyword evidence="6" id="KW-0539">Nucleus</keyword>
<name>A0A6A5VXC7_9PLEO</name>
<gene>
    <name evidence="8" type="ORF">BU23DRAFT_522499</name>
</gene>
<evidence type="ECO:0000313" key="8">
    <source>
        <dbReference type="EMBL" id="KAF1980422.1"/>
    </source>
</evidence>
<sequence length="542" mass="60783">MVADSMRKRAKHTRSRRGCTVCRIRRIRCDETSPACNKCTSTGRKCEGLPQSALEWKAAHTLMQLILHRGSTNASSAEDRSFAYFRRHTSPHFAAPFGNEFWTCLVLQIAEREYSIKQAIIALGALHESFTDEHLPSHLQSTLPVGFLHKSNRSLSNLATASYTRALRGLNQYIVPQTYDGLHVALLCVILFTSFEWLRGSYAAATMHLKCGLNILRQWSSTTCTSPNTPTTHFVRSQIAPVFVRLSIQARTFTQDITPLPWLSTGFFAQSSSGDAQSKDQIRAARDALDVVCSEIYLRPSGFTLLSADCLLSGPSSSLPADDFTLCQHSSSEFSVRLAEWFAKYHMHLLLLPCPPQEAPRPENVSLTMWYTVLSLLQATSSTSDPMALDAYLTPFSHIVSLARLLMGASGMPALQACSQIPMESHDTPRFRIDMETVPMLYHVASKCRHQALRREAIALLRMGASREGLWDGWAVARLAEEIMTMEEEGLVGVEMCGPEVVPACQRVSRLIEETDLQTRTMRVRLKKWGEDDYGEWRMLAW</sequence>
<evidence type="ECO:0000256" key="1">
    <source>
        <dbReference type="ARBA" id="ARBA00022723"/>
    </source>
</evidence>
<dbReference type="PANTHER" id="PTHR36206:SF12">
    <property type="entry name" value="ASPERCRYPTIN BIOSYNTHESIS CLUSTER-SPECIFIC TRANSCRIPTION REGULATOR ATNN-RELATED"/>
    <property type="match status" value="1"/>
</dbReference>
<dbReference type="InterPro" id="IPR052360">
    <property type="entry name" value="Transcr_Regulatory_Proteins"/>
</dbReference>
<dbReference type="GO" id="GO:0008270">
    <property type="term" value="F:zinc ion binding"/>
    <property type="evidence" value="ECO:0007669"/>
    <property type="project" value="InterPro"/>
</dbReference>
<evidence type="ECO:0000259" key="7">
    <source>
        <dbReference type="PROSITE" id="PS50048"/>
    </source>
</evidence>
<evidence type="ECO:0000256" key="6">
    <source>
        <dbReference type="ARBA" id="ARBA00023242"/>
    </source>
</evidence>
<keyword evidence="3" id="KW-0805">Transcription regulation</keyword>
<dbReference type="SMART" id="SM00066">
    <property type="entry name" value="GAL4"/>
    <property type="match status" value="1"/>
</dbReference>
<dbReference type="AlphaFoldDB" id="A0A6A5VXC7"/>
<evidence type="ECO:0000256" key="4">
    <source>
        <dbReference type="ARBA" id="ARBA00023125"/>
    </source>
</evidence>
<keyword evidence="5" id="KW-0804">Transcription</keyword>
<proteinExistence type="predicted"/>
<evidence type="ECO:0000256" key="2">
    <source>
        <dbReference type="ARBA" id="ARBA00022833"/>
    </source>
</evidence>
<dbReference type="GO" id="GO:0003677">
    <property type="term" value="F:DNA binding"/>
    <property type="evidence" value="ECO:0007669"/>
    <property type="project" value="UniProtKB-KW"/>
</dbReference>
<accession>A0A6A5VXC7</accession>
<organism evidence="8 9">
    <name type="scientific">Bimuria novae-zelandiae CBS 107.79</name>
    <dbReference type="NCBI Taxonomy" id="1447943"/>
    <lineage>
        <taxon>Eukaryota</taxon>
        <taxon>Fungi</taxon>
        <taxon>Dikarya</taxon>
        <taxon>Ascomycota</taxon>
        <taxon>Pezizomycotina</taxon>
        <taxon>Dothideomycetes</taxon>
        <taxon>Pleosporomycetidae</taxon>
        <taxon>Pleosporales</taxon>
        <taxon>Massarineae</taxon>
        <taxon>Didymosphaeriaceae</taxon>
        <taxon>Bimuria</taxon>
    </lineage>
</organism>
<dbReference type="Gene3D" id="4.10.240.10">
    <property type="entry name" value="Zn(2)-C6 fungal-type DNA-binding domain"/>
    <property type="match status" value="1"/>
</dbReference>
<dbReference type="PANTHER" id="PTHR36206">
    <property type="entry name" value="ASPERCRYPTIN BIOSYNTHESIS CLUSTER-SPECIFIC TRANSCRIPTION REGULATOR ATNN-RELATED"/>
    <property type="match status" value="1"/>
</dbReference>
<dbReference type="InterPro" id="IPR001138">
    <property type="entry name" value="Zn2Cys6_DnaBD"/>
</dbReference>
<keyword evidence="4" id="KW-0238">DNA-binding</keyword>
<keyword evidence="9" id="KW-1185">Reference proteome</keyword>
<evidence type="ECO:0000256" key="5">
    <source>
        <dbReference type="ARBA" id="ARBA00023163"/>
    </source>
</evidence>
<dbReference type="InterPro" id="IPR036864">
    <property type="entry name" value="Zn2-C6_fun-type_DNA-bd_sf"/>
</dbReference>
<evidence type="ECO:0000313" key="9">
    <source>
        <dbReference type="Proteomes" id="UP000800036"/>
    </source>
</evidence>
<dbReference type="Pfam" id="PF00172">
    <property type="entry name" value="Zn_clus"/>
    <property type="match status" value="1"/>
</dbReference>
<reference evidence="8" key="1">
    <citation type="journal article" date="2020" name="Stud. Mycol.">
        <title>101 Dothideomycetes genomes: a test case for predicting lifestyles and emergence of pathogens.</title>
        <authorList>
            <person name="Haridas S."/>
            <person name="Albert R."/>
            <person name="Binder M."/>
            <person name="Bloem J."/>
            <person name="Labutti K."/>
            <person name="Salamov A."/>
            <person name="Andreopoulos B."/>
            <person name="Baker S."/>
            <person name="Barry K."/>
            <person name="Bills G."/>
            <person name="Bluhm B."/>
            <person name="Cannon C."/>
            <person name="Castanera R."/>
            <person name="Culley D."/>
            <person name="Daum C."/>
            <person name="Ezra D."/>
            <person name="Gonzalez J."/>
            <person name="Henrissat B."/>
            <person name="Kuo A."/>
            <person name="Liang C."/>
            <person name="Lipzen A."/>
            <person name="Lutzoni F."/>
            <person name="Magnuson J."/>
            <person name="Mondo S."/>
            <person name="Nolan M."/>
            <person name="Ohm R."/>
            <person name="Pangilinan J."/>
            <person name="Park H.-J."/>
            <person name="Ramirez L."/>
            <person name="Alfaro M."/>
            <person name="Sun H."/>
            <person name="Tritt A."/>
            <person name="Yoshinaga Y."/>
            <person name="Zwiers L.-H."/>
            <person name="Turgeon B."/>
            <person name="Goodwin S."/>
            <person name="Spatafora J."/>
            <person name="Crous P."/>
            <person name="Grigoriev I."/>
        </authorList>
    </citation>
    <scope>NUCLEOTIDE SEQUENCE</scope>
    <source>
        <strain evidence="8">CBS 107.79</strain>
    </source>
</reference>
<dbReference type="GO" id="GO:0000981">
    <property type="term" value="F:DNA-binding transcription factor activity, RNA polymerase II-specific"/>
    <property type="evidence" value="ECO:0007669"/>
    <property type="project" value="InterPro"/>
</dbReference>
<keyword evidence="1" id="KW-0479">Metal-binding</keyword>